<dbReference type="AlphaFoldDB" id="A0A5J4W708"/>
<name>A0A5J4W708_9EUKA</name>
<proteinExistence type="predicted"/>
<accession>A0A5J4W708</accession>
<organism evidence="1 2">
    <name type="scientific">Streblomastix strix</name>
    <dbReference type="NCBI Taxonomy" id="222440"/>
    <lineage>
        <taxon>Eukaryota</taxon>
        <taxon>Metamonada</taxon>
        <taxon>Preaxostyla</taxon>
        <taxon>Oxymonadida</taxon>
        <taxon>Streblomastigidae</taxon>
        <taxon>Streblomastix</taxon>
    </lineage>
</organism>
<protein>
    <submittedName>
        <fullName evidence="1">Uncharacterized protein</fullName>
    </submittedName>
</protein>
<comment type="caution">
    <text evidence="1">The sequence shown here is derived from an EMBL/GenBank/DDBJ whole genome shotgun (WGS) entry which is preliminary data.</text>
</comment>
<reference evidence="1 2" key="1">
    <citation type="submission" date="2019-03" db="EMBL/GenBank/DDBJ databases">
        <title>Single cell metagenomics reveals metabolic interactions within the superorganism composed of flagellate Streblomastix strix and complex community of Bacteroidetes bacteria on its surface.</title>
        <authorList>
            <person name="Treitli S.C."/>
            <person name="Kolisko M."/>
            <person name="Husnik F."/>
            <person name="Keeling P."/>
            <person name="Hampl V."/>
        </authorList>
    </citation>
    <scope>NUCLEOTIDE SEQUENCE [LARGE SCALE GENOMIC DNA]</scope>
    <source>
        <strain evidence="1">ST1C</strain>
    </source>
</reference>
<dbReference type="Proteomes" id="UP000324800">
    <property type="component" value="Unassembled WGS sequence"/>
</dbReference>
<gene>
    <name evidence="1" type="ORF">EZS28_014003</name>
</gene>
<evidence type="ECO:0000313" key="1">
    <source>
        <dbReference type="EMBL" id="KAA6390472.1"/>
    </source>
</evidence>
<evidence type="ECO:0000313" key="2">
    <source>
        <dbReference type="Proteomes" id="UP000324800"/>
    </source>
</evidence>
<dbReference type="EMBL" id="SNRW01003208">
    <property type="protein sequence ID" value="KAA6390472.1"/>
    <property type="molecule type" value="Genomic_DNA"/>
</dbReference>
<sequence>MEWLGRKQPGLYGCIFDDITSNETSLIQLIETSFSTSSTKNQNYLFTSNEDHSTRFIIDDTIFSKCTSSLDIETSEQNGVLIDAITKNAEIKILNSEFRSIEMHSRNMIYIGWNEDETQKEFKIMIIANTLITNCLSTIPGMKVISYPQFVPSSLQSQSQNIEQNSDIVSNELYSDGNTIYDIVDKHGLICVEKLNRGTDIEISSGLIDISNMFVAGCHSAVGSLISVTGLTFKLSQSIFIQPI</sequence>